<evidence type="ECO:0000256" key="1">
    <source>
        <dbReference type="ARBA" id="ARBA00022737"/>
    </source>
</evidence>
<dbReference type="Gene3D" id="1.25.40.20">
    <property type="entry name" value="Ankyrin repeat-containing domain"/>
    <property type="match status" value="1"/>
</dbReference>
<evidence type="ECO:0000256" key="2">
    <source>
        <dbReference type="ARBA" id="ARBA00023043"/>
    </source>
</evidence>
<organism evidence="3 4">
    <name type="scientific">Viridothelium virens</name>
    <name type="common">Speckled blister lichen</name>
    <name type="synonym">Trypethelium virens</name>
    <dbReference type="NCBI Taxonomy" id="1048519"/>
    <lineage>
        <taxon>Eukaryota</taxon>
        <taxon>Fungi</taxon>
        <taxon>Dikarya</taxon>
        <taxon>Ascomycota</taxon>
        <taxon>Pezizomycotina</taxon>
        <taxon>Dothideomycetes</taxon>
        <taxon>Dothideomycetes incertae sedis</taxon>
        <taxon>Trypetheliales</taxon>
        <taxon>Trypetheliaceae</taxon>
        <taxon>Viridothelium</taxon>
    </lineage>
</organism>
<dbReference type="PANTHER" id="PTHR24180:SF45">
    <property type="entry name" value="POLY [ADP-RIBOSE] POLYMERASE TANKYRASE"/>
    <property type="match status" value="1"/>
</dbReference>
<evidence type="ECO:0000313" key="3">
    <source>
        <dbReference type="EMBL" id="KAF2230001.1"/>
    </source>
</evidence>
<evidence type="ECO:0000313" key="4">
    <source>
        <dbReference type="Proteomes" id="UP000800092"/>
    </source>
</evidence>
<dbReference type="SUPFAM" id="SSF48403">
    <property type="entry name" value="Ankyrin repeat"/>
    <property type="match status" value="1"/>
</dbReference>
<keyword evidence="4" id="KW-1185">Reference proteome</keyword>
<proteinExistence type="predicted"/>
<name>A0A6A6GWN9_VIRVR</name>
<dbReference type="InterPro" id="IPR051637">
    <property type="entry name" value="Ank_repeat_dom-contain_49"/>
</dbReference>
<accession>A0A6A6GWN9</accession>
<dbReference type="Proteomes" id="UP000800092">
    <property type="component" value="Unassembled WGS sequence"/>
</dbReference>
<keyword evidence="1" id="KW-0677">Repeat</keyword>
<dbReference type="SMART" id="SM00248">
    <property type="entry name" value="ANK"/>
    <property type="match status" value="5"/>
</dbReference>
<dbReference type="PANTHER" id="PTHR24180">
    <property type="entry name" value="CYCLIN-DEPENDENT KINASE INHIBITOR 2C-RELATED"/>
    <property type="match status" value="1"/>
</dbReference>
<keyword evidence="2" id="KW-0040">ANK repeat</keyword>
<dbReference type="EMBL" id="ML991849">
    <property type="protein sequence ID" value="KAF2230001.1"/>
    <property type="molecule type" value="Genomic_DNA"/>
</dbReference>
<dbReference type="OrthoDB" id="3200163at2759"/>
<dbReference type="InterPro" id="IPR036770">
    <property type="entry name" value="Ankyrin_rpt-contain_sf"/>
</dbReference>
<dbReference type="InterPro" id="IPR002110">
    <property type="entry name" value="Ankyrin_rpt"/>
</dbReference>
<reference evidence="3" key="1">
    <citation type="journal article" date="2020" name="Stud. Mycol.">
        <title>101 Dothideomycetes genomes: a test case for predicting lifestyles and emergence of pathogens.</title>
        <authorList>
            <person name="Haridas S."/>
            <person name="Albert R."/>
            <person name="Binder M."/>
            <person name="Bloem J."/>
            <person name="Labutti K."/>
            <person name="Salamov A."/>
            <person name="Andreopoulos B."/>
            <person name="Baker S."/>
            <person name="Barry K."/>
            <person name="Bills G."/>
            <person name="Bluhm B."/>
            <person name="Cannon C."/>
            <person name="Castanera R."/>
            <person name="Culley D."/>
            <person name="Daum C."/>
            <person name="Ezra D."/>
            <person name="Gonzalez J."/>
            <person name="Henrissat B."/>
            <person name="Kuo A."/>
            <person name="Liang C."/>
            <person name="Lipzen A."/>
            <person name="Lutzoni F."/>
            <person name="Magnuson J."/>
            <person name="Mondo S."/>
            <person name="Nolan M."/>
            <person name="Ohm R."/>
            <person name="Pangilinan J."/>
            <person name="Park H.-J."/>
            <person name="Ramirez L."/>
            <person name="Alfaro M."/>
            <person name="Sun H."/>
            <person name="Tritt A."/>
            <person name="Yoshinaga Y."/>
            <person name="Zwiers L.-H."/>
            <person name="Turgeon B."/>
            <person name="Goodwin S."/>
            <person name="Spatafora J."/>
            <person name="Crous P."/>
            <person name="Grigoriev I."/>
        </authorList>
    </citation>
    <scope>NUCLEOTIDE SEQUENCE</scope>
    <source>
        <strain evidence="3">Tuck. ex Michener</strain>
    </source>
</reference>
<dbReference type="AlphaFoldDB" id="A0A6A6GWN9"/>
<sequence>MRSPNFTANNFLDQTALHLAILRPKLLRKLIPRYERTDFCDRWCFTPLAYAFAYQQKDSVLLLLEAGSAPVRLFDVTYLPLTLRLSYWGVDQNLFTLMLEHCKKSLDADSFQNIVDDLMSEYAWRNKRATRFDDRDLLQELLKFGANPDMMLGPDSTVETLGPNPGATLLHVVSNISEAKALFEAGFSFDIDYADCYGQTALMKAVRSCNAALIEEHLKRGASLARQDERGWTVLHHAASELRRFTYTAFDGMLSVEELRCSEMINIIKILLRWGADPIARDHCLCACSDSGCSPSTILLRSPEEEWWKSVLRLGKEAWWLEWLDLLSEPAPEPQREQIILDLVRIKRFDNDDLTHVCCRSSGSFRKRVQSDDISEILDEESEIIRDFEDDMMQLLASQQGMGLEEKFVEQLVQSYRISVQDQMRRECANRPTAKEIAEYGMLEHPKDPSRRFLIDRSSDRMNVRDDKNLSPQGAKFEDYRNWLDHYHNDRTKFSTLTNVDEEWFSKREAWVLRLESGLRESQTEVLSDHD</sequence>
<protein>
    <submittedName>
        <fullName evidence="3">Ankyrin</fullName>
    </submittedName>
</protein>
<gene>
    <name evidence="3" type="ORF">EV356DRAFT_355214</name>
</gene>